<dbReference type="CDD" id="cd07316">
    <property type="entry name" value="terB_like_DjlA"/>
    <property type="match status" value="1"/>
</dbReference>
<dbReference type="InterPro" id="IPR001623">
    <property type="entry name" value="DnaJ_domain"/>
</dbReference>
<feature type="domain" description="J" evidence="2">
    <location>
        <begin position="187"/>
        <end position="251"/>
    </location>
</feature>
<reference evidence="4" key="1">
    <citation type="submission" date="2017-01" db="EMBL/GenBank/DDBJ databases">
        <authorList>
            <person name="Varghese N."/>
            <person name="Submissions S."/>
        </authorList>
    </citation>
    <scope>NUCLEOTIDE SEQUENCE [LARGE SCALE GENOMIC DNA]</scope>
    <source>
        <strain evidence="4">DSM 18714</strain>
    </source>
</reference>
<keyword evidence="4" id="KW-1185">Reference proteome</keyword>
<dbReference type="InterPro" id="IPR036869">
    <property type="entry name" value="J_dom_sf"/>
</dbReference>
<dbReference type="Gene3D" id="1.10.287.110">
    <property type="entry name" value="DnaJ domain"/>
    <property type="match status" value="1"/>
</dbReference>
<organism evidence="3 4">
    <name type="scientific">Phaeovulum vinaykumarii</name>
    <dbReference type="NCBI Taxonomy" id="407234"/>
    <lineage>
        <taxon>Bacteria</taxon>
        <taxon>Pseudomonadati</taxon>
        <taxon>Pseudomonadota</taxon>
        <taxon>Alphaproteobacteria</taxon>
        <taxon>Rhodobacterales</taxon>
        <taxon>Paracoccaceae</taxon>
        <taxon>Phaeovulum</taxon>
    </lineage>
</organism>
<dbReference type="InterPro" id="IPR007791">
    <property type="entry name" value="DjlA_N"/>
</dbReference>
<accession>A0A1N7K5E5</accession>
<protein>
    <submittedName>
        <fullName evidence="3">DnaJ like chaperone protein</fullName>
    </submittedName>
</protein>
<dbReference type="SMART" id="SM00271">
    <property type="entry name" value="DnaJ"/>
    <property type="match status" value="1"/>
</dbReference>
<evidence type="ECO:0000256" key="1">
    <source>
        <dbReference type="SAM" id="MobiDB-lite"/>
    </source>
</evidence>
<sequence length="259" mass="28162">MAPPLAGCPRRSAAPPDTGAPARYDRPMSIWDRLSAALAALARGEGLSALFERRAPETSVAFTIAVIALGAKMAKADGLVTRDEVRAFRAIFTIPPEEEANAARVFDLARQDVAGFEVWAARIARMFGPGAPVLEDLIESLFAIAMADGHYHPGEDAFLAEVARIFSIPEDHFARLRARFAHPEHPDPYAVLGVAPGTPLTEIRAVWRAAVREAHPDRAVARGLPEEAVRLAEDRVKALNRAWEEIQTHHPQRQPAPAG</sequence>
<dbReference type="SUPFAM" id="SSF158682">
    <property type="entry name" value="TerB-like"/>
    <property type="match status" value="1"/>
</dbReference>
<dbReference type="Gene3D" id="1.10.3680.10">
    <property type="entry name" value="TerB-like"/>
    <property type="match status" value="1"/>
</dbReference>
<dbReference type="SUPFAM" id="SSF46565">
    <property type="entry name" value="Chaperone J-domain"/>
    <property type="match status" value="1"/>
</dbReference>
<proteinExistence type="predicted"/>
<dbReference type="PROSITE" id="PS50076">
    <property type="entry name" value="DNAJ_2"/>
    <property type="match status" value="1"/>
</dbReference>
<dbReference type="CDD" id="cd06257">
    <property type="entry name" value="DnaJ"/>
    <property type="match status" value="1"/>
</dbReference>
<evidence type="ECO:0000259" key="2">
    <source>
        <dbReference type="PROSITE" id="PS50076"/>
    </source>
</evidence>
<name>A0A1N7K5E5_9RHOB</name>
<evidence type="ECO:0000313" key="3">
    <source>
        <dbReference type="EMBL" id="SIS56799.1"/>
    </source>
</evidence>
<dbReference type="STRING" id="407234.SAMN05421795_101628"/>
<gene>
    <name evidence="3" type="ORF">SAMN05421795_101628</name>
</gene>
<dbReference type="Pfam" id="PF05099">
    <property type="entry name" value="TerB"/>
    <property type="match status" value="1"/>
</dbReference>
<dbReference type="AlphaFoldDB" id="A0A1N7K5E5"/>
<feature type="region of interest" description="Disordered" evidence="1">
    <location>
        <begin position="1"/>
        <end position="22"/>
    </location>
</feature>
<evidence type="ECO:0000313" key="4">
    <source>
        <dbReference type="Proteomes" id="UP000186098"/>
    </source>
</evidence>
<dbReference type="Proteomes" id="UP000186098">
    <property type="component" value="Unassembled WGS sequence"/>
</dbReference>
<dbReference type="InterPro" id="IPR029024">
    <property type="entry name" value="TerB-like"/>
</dbReference>
<dbReference type="EMBL" id="FTOM01000001">
    <property type="protein sequence ID" value="SIS56799.1"/>
    <property type="molecule type" value="Genomic_DNA"/>
</dbReference>